<dbReference type="RefSeq" id="XP_001319343.1">
    <property type="nucleotide sequence ID" value="XM_001319308.1"/>
</dbReference>
<evidence type="ECO:0000259" key="1">
    <source>
        <dbReference type="SMART" id="SM00737"/>
    </source>
</evidence>
<dbReference type="EMBL" id="DS113407">
    <property type="protein sequence ID" value="EAY07120.1"/>
    <property type="molecule type" value="Genomic_DNA"/>
</dbReference>
<dbReference type="Proteomes" id="UP000001542">
    <property type="component" value="Unassembled WGS sequence"/>
</dbReference>
<dbReference type="Pfam" id="PF02221">
    <property type="entry name" value="E1_DerP2_DerF2"/>
    <property type="match status" value="1"/>
</dbReference>
<dbReference type="InParanoid" id="A2EJP6"/>
<dbReference type="AlphaFoldDB" id="A2EJP6"/>
<name>A2EJP6_TRIV3</name>
<dbReference type="InterPro" id="IPR003172">
    <property type="entry name" value="ML_dom"/>
</dbReference>
<organism evidence="2 3">
    <name type="scientific">Trichomonas vaginalis (strain ATCC PRA-98 / G3)</name>
    <dbReference type="NCBI Taxonomy" id="412133"/>
    <lineage>
        <taxon>Eukaryota</taxon>
        <taxon>Metamonada</taxon>
        <taxon>Parabasalia</taxon>
        <taxon>Trichomonadida</taxon>
        <taxon>Trichomonadidae</taxon>
        <taxon>Trichomonas</taxon>
    </lineage>
</organism>
<dbReference type="InterPro" id="IPR014756">
    <property type="entry name" value="Ig_E-set"/>
</dbReference>
<proteinExistence type="predicted"/>
<dbReference type="OrthoDB" id="10544027at2759"/>
<reference evidence="2" key="1">
    <citation type="submission" date="2006-10" db="EMBL/GenBank/DDBJ databases">
        <authorList>
            <person name="Amadeo P."/>
            <person name="Zhao Q."/>
            <person name="Wortman J."/>
            <person name="Fraser-Liggett C."/>
            <person name="Carlton J."/>
        </authorList>
    </citation>
    <scope>NUCLEOTIDE SEQUENCE</scope>
    <source>
        <strain evidence="2">G3</strain>
    </source>
</reference>
<dbReference type="VEuPathDB" id="TrichDB:TVAG_342840"/>
<dbReference type="GO" id="GO:0015918">
    <property type="term" value="P:sterol transport"/>
    <property type="evidence" value="ECO:0000318"/>
    <property type="project" value="GO_Central"/>
</dbReference>
<dbReference type="VEuPathDB" id="TrichDB:TVAGG3_0579660"/>
<evidence type="ECO:0000313" key="3">
    <source>
        <dbReference type="Proteomes" id="UP000001542"/>
    </source>
</evidence>
<dbReference type="SUPFAM" id="SSF81296">
    <property type="entry name" value="E set domains"/>
    <property type="match status" value="1"/>
</dbReference>
<dbReference type="GO" id="GO:0032934">
    <property type="term" value="F:sterol binding"/>
    <property type="evidence" value="ECO:0000318"/>
    <property type="project" value="GO_Central"/>
</dbReference>
<dbReference type="SMART" id="SM00737">
    <property type="entry name" value="ML"/>
    <property type="match status" value="1"/>
</dbReference>
<dbReference type="SMR" id="A2EJP6"/>
<feature type="domain" description="MD-2-related lipid-recognition" evidence="1">
    <location>
        <begin position="22"/>
        <end position="138"/>
    </location>
</feature>
<accession>A2EJP6</accession>
<sequence>MFSFLLFLTAAEGGEQFVKTQYKQCPGQTKQYFQIKKFEIYHPLDTRGMNLVIQLIAELNHKVQEPYLEVQLINSRIPFQRLLDPLCRPGILICPASFSQVVYGVQIPVPPTLPVGNYNIRLIFRERNDRLACYEAPINVKDLDIEKLHREEYDKWERQELEALHDESEDVE</sequence>
<dbReference type="KEGG" id="tva:4765006"/>
<gene>
    <name evidence="2" type="ORF">TVAG_342840</name>
</gene>
<evidence type="ECO:0000313" key="2">
    <source>
        <dbReference type="EMBL" id="EAY07120.1"/>
    </source>
</evidence>
<keyword evidence="3" id="KW-1185">Reference proteome</keyword>
<reference evidence="2" key="2">
    <citation type="journal article" date="2007" name="Science">
        <title>Draft genome sequence of the sexually transmitted pathogen Trichomonas vaginalis.</title>
        <authorList>
            <person name="Carlton J.M."/>
            <person name="Hirt R.P."/>
            <person name="Silva J.C."/>
            <person name="Delcher A.L."/>
            <person name="Schatz M."/>
            <person name="Zhao Q."/>
            <person name="Wortman J.R."/>
            <person name="Bidwell S.L."/>
            <person name="Alsmark U.C.M."/>
            <person name="Besteiro S."/>
            <person name="Sicheritz-Ponten T."/>
            <person name="Noel C.J."/>
            <person name="Dacks J.B."/>
            <person name="Foster P.G."/>
            <person name="Simillion C."/>
            <person name="Van de Peer Y."/>
            <person name="Miranda-Saavedra D."/>
            <person name="Barton G.J."/>
            <person name="Westrop G.D."/>
            <person name="Mueller S."/>
            <person name="Dessi D."/>
            <person name="Fiori P.L."/>
            <person name="Ren Q."/>
            <person name="Paulsen I."/>
            <person name="Zhang H."/>
            <person name="Bastida-Corcuera F.D."/>
            <person name="Simoes-Barbosa A."/>
            <person name="Brown M.T."/>
            <person name="Hayes R.D."/>
            <person name="Mukherjee M."/>
            <person name="Okumura C.Y."/>
            <person name="Schneider R."/>
            <person name="Smith A.J."/>
            <person name="Vanacova S."/>
            <person name="Villalvazo M."/>
            <person name="Haas B.J."/>
            <person name="Pertea M."/>
            <person name="Feldblyum T.V."/>
            <person name="Utterback T.R."/>
            <person name="Shu C.L."/>
            <person name="Osoegawa K."/>
            <person name="de Jong P.J."/>
            <person name="Hrdy I."/>
            <person name="Horvathova L."/>
            <person name="Zubacova Z."/>
            <person name="Dolezal P."/>
            <person name="Malik S.B."/>
            <person name="Logsdon J.M. Jr."/>
            <person name="Henze K."/>
            <person name="Gupta A."/>
            <person name="Wang C.C."/>
            <person name="Dunne R.L."/>
            <person name="Upcroft J.A."/>
            <person name="Upcroft P."/>
            <person name="White O."/>
            <person name="Salzberg S.L."/>
            <person name="Tang P."/>
            <person name="Chiu C.-H."/>
            <person name="Lee Y.-S."/>
            <person name="Embley T.M."/>
            <person name="Coombs G.H."/>
            <person name="Mottram J.C."/>
            <person name="Tachezy J."/>
            <person name="Fraser-Liggett C.M."/>
            <person name="Johnson P.J."/>
        </authorList>
    </citation>
    <scope>NUCLEOTIDE SEQUENCE [LARGE SCALE GENOMIC DNA]</scope>
    <source>
        <strain evidence="2">G3</strain>
    </source>
</reference>
<protein>
    <recommendedName>
        <fullName evidence="1">MD-2-related lipid-recognition domain-containing protein</fullName>
    </recommendedName>
</protein>